<organism evidence="9 10">
    <name type="scientific">Sinomonas terrae</name>
    <dbReference type="NCBI Taxonomy" id="2908838"/>
    <lineage>
        <taxon>Bacteria</taxon>
        <taxon>Bacillati</taxon>
        <taxon>Actinomycetota</taxon>
        <taxon>Actinomycetes</taxon>
        <taxon>Micrococcales</taxon>
        <taxon>Micrococcaceae</taxon>
        <taxon>Sinomonas</taxon>
    </lineage>
</organism>
<evidence type="ECO:0000256" key="5">
    <source>
        <dbReference type="ARBA" id="ARBA00022989"/>
    </source>
</evidence>
<evidence type="ECO:0000313" key="10">
    <source>
        <dbReference type="Proteomes" id="UP001202922"/>
    </source>
</evidence>
<dbReference type="CDD" id="cd06261">
    <property type="entry name" value="TM_PBP2"/>
    <property type="match status" value="1"/>
</dbReference>
<proteinExistence type="inferred from homology"/>
<comment type="similarity">
    <text evidence="7">Belongs to the binding-protein-dependent transport system permease family.</text>
</comment>
<evidence type="ECO:0000259" key="8">
    <source>
        <dbReference type="PROSITE" id="PS50928"/>
    </source>
</evidence>
<evidence type="ECO:0000256" key="1">
    <source>
        <dbReference type="ARBA" id="ARBA00004651"/>
    </source>
</evidence>
<keyword evidence="10" id="KW-1185">Reference proteome</keyword>
<reference evidence="9 10" key="1">
    <citation type="submission" date="2022-03" db="EMBL/GenBank/DDBJ databases">
        <title>Sinomonas sp. isolated from a soil.</title>
        <authorList>
            <person name="Han J."/>
            <person name="Kim D.-U."/>
        </authorList>
    </citation>
    <scope>NUCLEOTIDE SEQUENCE [LARGE SCALE GENOMIC DNA]</scope>
    <source>
        <strain evidence="9 10">5-5</strain>
    </source>
</reference>
<feature type="transmembrane region" description="Helical" evidence="7">
    <location>
        <begin position="241"/>
        <end position="262"/>
    </location>
</feature>
<accession>A0ABS9U1U7</accession>
<dbReference type="Gene3D" id="1.10.3720.10">
    <property type="entry name" value="MetI-like"/>
    <property type="match status" value="1"/>
</dbReference>
<evidence type="ECO:0000256" key="3">
    <source>
        <dbReference type="ARBA" id="ARBA00022475"/>
    </source>
</evidence>
<dbReference type="Proteomes" id="UP001202922">
    <property type="component" value="Unassembled WGS sequence"/>
</dbReference>
<feature type="transmembrane region" description="Helical" evidence="7">
    <location>
        <begin position="21"/>
        <end position="43"/>
    </location>
</feature>
<evidence type="ECO:0000256" key="2">
    <source>
        <dbReference type="ARBA" id="ARBA00022448"/>
    </source>
</evidence>
<name>A0ABS9U1U7_9MICC</name>
<dbReference type="PANTHER" id="PTHR30193">
    <property type="entry name" value="ABC TRANSPORTER PERMEASE PROTEIN"/>
    <property type="match status" value="1"/>
</dbReference>
<feature type="transmembrane region" description="Helical" evidence="7">
    <location>
        <begin position="144"/>
        <end position="161"/>
    </location>
</feature>
<dbReference type="InterPro" id="IPR035906">
    <property type="entry name" value="MetI-like_sf"/>
</dbReference>
<feature type="domain" description="ABC transmembrane type-1" evidence="8">
    <location>
        <begin position="80"/>
        <end position="293"/>
    </location>
</feature>
<sequence length="303" mass="32780">MSVLAPARARGVRGWMRGKNLAPYLFVLPNMLIFAVFTIWPAFNGFNLSFYDSSNGRTYRPVGTGNYTNILSDSQFWGVVQHTVLFTLGFVVLSTVLGTALALMLNSQRRGRGALSAAYFLPVLISPVVVGIIWKAALDRTTGLVNQVLSAIGLGSPGWLVDSSLSLISVILVGTWIHLGFYAMILISGLQSIDTSLYEAARMDGAGVWQSVRLITLPLLRPTLMVVIILATIAGFQAFDFVYTLTGGGPVGATTLIIQYIYENAFSYPIQYGLASAAAVILFVVVFAVTFVNYAIGRRSESI</sequence>
<keyword evidence="4 7" id="KW-0812">Transmembrane</keyword>
<dbReference type="InterPro" id="IPR051393">
    <property type="entry name" value="ABC_transporter_permease"/>
</dbReference>
<feature type="transmembrane region" description="Helical" evidence="7">
    <location>
        <begin position="211"/>
        <end position="234"/>
    </location>
</feature>
<gene>
    <name evidence="9" type="ORF">L0M17_11890</name>
</gene>
<keyword evidence="2 7" id="KW-0813">Transport</keyword>
<feature type="transmembrane region" description="Helical" evidence="7">
    <location>
        <begin position="117"/>
        <end position="138"/>
    </location>
</feature>
<protein>
    <submittedName>
        <fullName evidence="9">Sugar ABC transporter permease</fullName>
    </submittedName>
</protein>
<keyword evidence="5 7" id="KW-1133">Transmembrane helix</keyword>
<keyword evidence="6 7" id="KW-0472">Membrane</keyword>
<comment type="caution">
    <text evidence="9">The sequence shown here is derived from an EMBL/GenBank/DDBJ whole genome shotgun (WGS) entry which is preliminary data.</text>
</comment>
<comment type="subcellular location">
    <subcellularLocation>
        <location evidence="1 7">Cell membrane</location>
        <topology evidence="1 7">Multi-pass membrane protein</topology>
    </subcellularLocation>
</comment>
<dbReference type="PROSITE" id="PS50928">
    <property type="entry name" value="ABC_TM1"/>
    <property type="match status" value="1"/>
</dbReference>
<keyword evidence="3" id="KW-1003">Cell membrane</keyword>
<dbReference type="PANTHER" id="PTHR30193:SF37">
    <property type="entry name" value="INNER MEMBRANE ABC TRANSPORTER PERMEASE PROTEIN YCJO"/>
    <property type="match status" value="1"/>
</dbReference>
<feature type="transmembrane region" description="Helical" evidence="7">
    <location>
        <begin position="84"/>
        <end position="105"/>
    </location>
</feature>
<evidence type="ECO:0000313" key="9">
    <source>
        <dbReference type="EMBL" id="MCH6470668.1"/>
    </source>
</evidence>
<dbReference type="InterPro" id="IPR000515">
    <property type="entry name" value="MetI-like"/>
</dbReference>
<dbReference type="Pfam" id="PF00528">
    <property type="entry name" value="BPD_transp_1"/>
    <property type="match status" value="1"/>
</dbReference>
<dbReference type="EMBL" id="JAKZBV010000001">
    <property type="protein sequence ID" value="MCH6470668.1"/>
    <property type="molecule type" value="Genomic_DNA"/>
</dbReference>
<feature type="transmembrane region" description="Helical" evidence="7">
    <location>
        <begin position="168"/>
        <end position="191"/>
    </location>
</feature>
<evidence type="ECO:0000256" key="7">
    <source>
        <dbReference type="RuleBase" id="RU363032"/>
    </source>
</evidence>
<evidence type="ECO:0000256" key="4">
    <source>
        <dbReference type="ARBA" id="ARBA00022692"/>
    </source>
</evidence>
<dbReference type="RefSeq" id="WP_241054170.1">
    <property type="nucleotide sequence ID" value="NZ_JAKZBV010000001.1"/>
</dbReference>
<feature type="transmembrane region" description="Helical" evidence="7">
    <location>
        <begin position="274"/>
        <end position="296"/>
    </location>
</feature>
<dbReference type="SUPFAM" id="SSF161098">
    <property type="entry name" value="MetI-like"/>
    <property type="match status" value="1"/>
</dbReference>
<evidence type="ECO:0000256" key="6">
    <source>
        <dbReference type="ARBA" id="ARBA00023136"/>
    </source>
</evidence>